<dbReference type="Gene3D" id="1.10.3290.10">
    <property type="entry name" value="Fido-like domain"/>
    <property type="match status" value="1"/>
</dbReference>
<name>A0A2S6HIW4_9GAMM</name>
<dbReference type="GO" id="GO:0051302">
    <property type="term" value="P:regulation of cell division"/>
    <property type="evidence" value="ECO:0007669"/>
    <property type="project" value="TreeGrafter"/>
</dbReference>
<accession>A0A2S6HIW4</accession>
<evidence type="ECO:0000259" key="8">
    <source>
        <dbReference type="PROSITE" id="PS51459"/>
    </source>
</evidence>
<gene>
    <name evidence="9" type="ORF">B0F87_102528</name>
</gene>
<dbReference type="PANTHER" id="PTHR39560">
    <property type="entry name" value="PROTEIN ADENYLYLTRANSFERASE FIC-RELATED"/>
    <property type="match status" value="1"/>
</dbReference>
<dbReference type="InterPro" id="IPR003812">
    <property type="entry name" value="Fido"/>
</dbReference>
<feature type="domain" description="Fido" evidence="8">
    <location>
        <begin position="68"/>
        <end position="209"/>
    </location>
</feature>
<evidence type="ECO:0000256" key="4">
    <source>
        <dbReference type="ARBA" id="ARBA00022840"/>
    </source>
</evidence>
<keyword evidence="2" id="KW-0548">Nucleotidyltransferase</keyword>
<evidence type="ECO:0000256" key="6">
    <source>
        <dbReference type="ARBA" id="ARBA00047939"/>
    </source>
</evidence>
<proteinExistence type="predicted"/>
<evidence type="ECO:0000256" key="7">
    <source>
        <dbReference type="ARBA" id="ARBA00048696"/>
    </source>
</evidence>
<comment type="catalytic activity">
    <reaction evidence="6">
        <text>L-threonyl-[protein] + ATP = 3-O-(5'-adenylyl)-L-threonyl-[protein] + diphosphate</text>
        <dbReference type="Rhea" id="RHEA:54292"/>
        <dbReference type="Rhea" id="RHEA-COMP:11060"/>
        <dbReference type="Rhea" id="RHEA-COMP:13847"/>
        <dbReference type="ChEBI" id="CHEBI:30013"/>
        <dbReference type="ChEBI" id="CHEBI:30616"/>
        <dbReference type="ChEBI" id="CHEBI:33019"/>
        <dbReference type="ChEBI" id="CHEBI:138113"/>
        <dbReference type="EC" id="2.7.7.108"/>
    </reaction>
</comment>
<dbReference type="PROSITE" id="PS51459">
    <property type="entry name" value="FIDO"/>
    <property type="match status" value="1"/>
</dbReference>
<organism evidence="9 10">
    <name type="scientific">Methylobacter tundripaludum</name>
    <dbReference type="NCBI Taxonomy" id="173365"/>
    <lineage>
        <taxon>Bacteria</taxon>
        <taxon>Pseudomonadati</taxon>
        <taxon>Pseudomonadota</taxon>
        <taxon>Gammaproteobacteria</taxon>
        <taxon>Methylococcales</taxon>
        <taxon>Methylococcaceae</taxon>
        <taxon>Methylobacter</taxon>
    </lineage>
</organism>
<sequence>MSRKFSNYGYSMASKYYLENSPIYIDGTDIPRNKAGITNSDELHELERELLEEAYQVFYDELDDNTVFDETYFKALHRRTFESLYDWAGEYRHFNMIKGATRFCQGAYVESASHKLFAEFEQANYLKNTGISKGEFVRQLAYFKCELIALHPFYELNGRITRLFFDMIALYNGYRYIDYSSIAPETYINASIQCVQFADCRAMEKIIADGLNLNDDE</sequence>
<dbReference type="EMBL" id="PTIZ01000002">
    <property type="protein sequence ID" value="PPK77415.1"/>
    <property type="molecule type" value="Genomic_DNA"/>
</dbReference>
<keyword evidence="1" id="KW-0808">Transferase</keyword>
<dbReference type="InterPro" id="IPR036597">
    <property type="entry name" value="Fido-like_dom_sf"/>
</dbReference>
<dbReference type="GO" id="GO:0005524">
    <property type="term" value="F:ATP binding"/>
    <property type="evidence" value="ECO:0007669"/>
    <property type="project" value="UniProtKB-KW"/>
</dbReference>
<dbReference type="PANTHER" id="PTHR39560:SF1">
    <property type="entry name" value="PROTEIN ADENYLYLTRANSFERASE FIC-RELATED"/>
    <property type="match status" value="1"/>
</dbReference>
<comment type="caution">
    <text evidence="9">The sequence shown here is derived from an EMBL/GenBank/DDBJ whole genome shotgun (WGS) entry which is preliminary data.</text>
</comment>
<comment type="catalytic activity">
    <reaction evidence="7">
        <text>L-tyrosyl-[protein] + ATP = O-(5'-adenylyl)-L-tyrosyl-[protein] + diphosphate</text>
        <dbReference type="Rhea" id="RHEA:54288"/>
        <dbReference type="Rhea" id="RHEA-COMP:10136"/>
        <dbReference type="Rhea" id="RHEA-COMP:13846"/>
        <dbReference type="ChEBI" id="CHEBI:30616"/>
        <dbReference type="ChEBI" id="CHEBI:33019"/>
        <dbReference type="ChEBI" id="CHEBI:46858"/>
        <dbReference type="ChEBI" id="CHEBI:83624"/>
        <dbReference type="EC" id="2.7.7.108"/>
    </reaction>
</comment>
<dbReference type="AlphaFoldDB" id="A0A2S6HIW4"/>
<evidence type="ECO:0000256" key="1">
    <source>
        <dbReference type="ARBA" id="ARBA00022679"/>
    </source>
</evidence>
<dbReference type="Proteomes" id="UP000240010">
    <property type="component" value="Unassembled WGS sequence"/>
</dbReference>
<evidence type="ECO:0000256" key="5">
    <source>
        <dbReference type="ARBA" id="ARBA00034531"/>
    </source>
</evidence>
<evidence type="ECO:0000256" key="2">
    <source>
        <dbReference type="ARBA" id="ARBA00022695"/>
    </source>
</evidence>
<keyword evidence="4" id="KW-0067">ATP-binding</keyword>
<dbReference type="SUPFAM" id="SSF140931">
    <property type="entry name" value="Fic-like"/>
    <property type="match status" value="1"/>
</dbReference>
<dbReference type="EC" id="2.7.7.108" evidence="5"/>
<evidence type="ECO:0000313" key="10">
    <source>
        <dbReference type="Proteomes" id="UP000240010"/>
    </source>
</evidence>
<evidence type="ECO:0000313" key="9">
    <source>
        <dbReference type="EMBL" id="PPK77415.1"/>
    </source>
</evidence>
<dbReference type="Pfam" id="PF02661">
    <property type="entry name" value="Fic"/>
    <property type="match status" value="1"/>
</dbReference>
<reference evidence="9 10" key="1">
    <citation type="submission" date="2018-02" db="EMBL/GenBank/DDBJ databases">
        <title>Subsurface microbial communities from deep shales in Ohio and West Virginia, USA.</title>
        <authorList>
            <person name="Wrighton K."/>
        </authorList>
    </citation>
    <scope>NUCLEOTIDE SEQUENCE [LARGE SCALE GENOMIC DNA]</scope>
    <source>
        <strain evidence="9 10">OWC-DMM</strain>
    </source>
</reference>
<evidence type="ECO:0000256" key="3">
    <source>
        <dbReference type="ARBA" id="ARBA00022741"/>
    </source>
</evidence>
<protein>
    <recommendedName>
        <fullName evidence="5">protein adenylyltransferase</fullName>
        <ecNumber evidence="5">2.7.7.108</ecNumber>
    </recommendedName>
</protein>
<keyword evidence="3" id="KW-0547">Nucleotide-binding</keyword>
<dbReference type="GO" id="GO:0070733">
    <property type="term" value="F:AMPylase activity"/>
    <property type="evidence" value="ECO:0007669"/>
    <property type="project" value="UniProtKB-EC"/>
</dbReference>